<dbReference type="PROSITE" id="PS50887">
    <property type="entry name" value="GGDEF"/>
    <property type="match status" value="1"/>
</dbReference>
<evidence type="ECO:0000259" key="3">
    <source>
        <dbReference type="PROSITE" id="PS50113"/>
    </source>
</evidence>
<proteinExistence type="predicted"/>
<dbReference type="SMART" id="SM00091">
    <property type="entry name" value="PAS"/>
    <property type="match status" value="1"/>
</dbReference>
<evidence type="ECO:0000313" key="6">
    <source>
        <dbReference type="EMBL" id="KTC78778.1"/>
    </source>
</evidence>
<dbReference type="SUPFAM" id="SSF55073">
    <property type="entry name" value="Nucleotide cyclase"/>
    <property type="match status" value="1"/>
</dbReference>
<dbReference type="Gene3D" id="3.30.70.270">
    <property type="match status" value="1"/>
</dbReference>
<organism evidence="6 7">
    <name type="scientific">Legionella cherrii</name>
    <dbReference type="NCBI Taxonomy" id="28084"/>
    <lineage>
        <taxon>Bacteria</taxon>
        <taxon>Pseudomonadati</taxon>
        <taxon>Pseudomonadota</taxon>
        <taxon>Gammaproteobacteria</taxon>
        <taxon>Legionellales</taxon>
        <taxon>Legionellaceae</taxon>
        <taxon>Legionella</taxon>
    </lineage>
</organism>
<dbReference type="PROSITE" id="PS50883">
    <property type="entry name" value="EAL"/>
    <property type="match status" value="1"/>
</dbReference>
<keyword evidence="1" id="KW-0175">Coiled coil</keyword>
<dbReference type="PROSITE" id="PS50113">
    <property type="entry name" value="PAC"/>
    <property type="match status" value="1"/>
</dbReference>
<dbReference type="OrthoDB" id="5654237at2"/>
<dbReference type="EMBL" id="LNXW01000013">
    <property type="protein sequence ID" value="KTC78778.1"/>
    <property type="molecule type" value="Genomic_DNA"/>
</dbReference>
<dbReference type="InterPro" id="IPR000700">
    <property type="entry name" value="PAS-assoc_C"/>
</dbReference>
<dbReference type="Gene3D" id="3.30.450.40">
    <property type="match status" value="1"/>
</dbReference>
<dbReference type="SUPFAM" id="SSF141868">
    <property type="entry name" value="EAL domain-like"/>
    <property type="match status" value="1"/>
</dbReference>
<evidence type="ECO:0000259" key="2">
    <source>
        <dbReference type="PROSITE" id="PS50112"/>
    </source>
</evidence>
<dbReference type="InterPro" id="IPR000014">
    <property type="entry name" value="PAS"/>
</dbReference>
<protein>
    <submittedName>
        <fullName evidence="6">Regulatory protein (GGDEF and EAL domains)</fullName>
    </submittedName>
</protein>
<feature type="domain" description="GGDEF" evidence="5">
    <location>
        <begin position="365"/>
        <end position="499"/>
    </location>
</feature>
<name>A0A0W0S644_9GAMM</name>
<dbReference type="CDD" id="cd01949">
    <property type="entry name" value="GGDEF"/>
    <property type="match status" value="1"/>
</dbReference>
<dbReference type="SMART" id="SM00052">
    <property type="entry name" value="EAL"/>
    <property type="match status" value="1"/>
</dbReference>
<feature type="domain" description="EAL" evidence="4">
    <location>
        <begin position="508"/>
        <end position="759"/>
    </location>
</feature>
<evidence type="ECO:0000256" key="1">
    <source>
        <dbReference type="SAM" id="Coils"/>
    </source>
</evidence>
<feature type="coiled-coil region" evidence="1">
    <location>
        <begin position="7"/>
        <end position="34"/>
    </location>
</feature>
<evidence type="ECO:0000313" key="7">
    <source>
        <dbReference type="Proteomes" id="UP000054921"/>
    </source>
</evidence>
<dbReference type="InterPro" id="IPR029787">
    <property type="entry name" value="Nucleotide_cyclase"/>
</dbReference>
<dbReference type="PANTHER" id="PTHR44757:SF2">
    <property type="entry name" value="BIOFILM ARCHITECTURE MAINTENANCE PROTEIN MBAA"/>
    <property type="match status" value="1"/>
</dbReference>
<dbReference type="InterPro" id="IPR035965">
    <property type="entry name" value="PAS-like_dom_sf"/>
</dbReference>
<dbReference type="CDD" id="cd01948">
    <property type="entry name" value="EAL"/>
    <property type="match status" value="1"/>
</dbReference>
<dbReference type="CDD" id="cd00130">
    <property type="entry name" value="PAS"/>
    <property type="match status" value="1"/>
</dbReference>
<sequence length="774" mass="88477">MKPALFKKEVSSQLEKIAAERDELISKINEYEKLLKGSPELILQYIEMISTPFYQFSVDLAKITYINPAAEKLFGRSRQEIYQNPNLWFQSIHEDDKANVIQALRDTVNKKENEKLFEYRVKMPDGTIVYVADRPSLIYDKQGNKNCIMGFITDLSGFFNAKRELLLYDQILSVAHNEKSIEVAVEAILRISCLSFEWDEGEVWLIDQSTSSLYCIKIWHSFHDEVREFYEKSYQLKIDINEGLQGEVIRDNLPILVTDYVEHKKYIRDDLAVKAGLNCAFGLPLAYQGQTLGVLLFFSKKVKKLTHEQILALEKVSNVLGSLIQNKFNKDQMIYFIHHEKLTGLVNRSGLEEFLETEINRNRKSLIALIMVDFDRFKKINESMGFDVGDAVIKNIAAKFNEYLSDSCSIIANIGGDQFVFALSNMKQPEDISPVVERIRAIVKTPLLINHQTIVLTISMGISIYPYDGTDCLSLLQNADIALNHAKASGGNSVEYFSTKLQKIVTHSIEIENKLRKSLTENDFRLYYQPKVDLKSGNIVGVEALLRWQNPDEGLMLPGSFLPLAEQSDLIVYIGEWVLLEVCRSFPFEHLHVPVSINFSARQFLIEYDIVKFVQLLLEKLSLDPTLLEIELTETQLMNDLEHTTNVLESLRKMGLSFAIDDFGIGYSSFQYLKQFKPNKIKIDKFFIDGLPQDRENAGIVKSIIALCKSLNIKVVAEGVENAQQLRFLLDEGCDEMQGFYFSPPVAIYDIINLIDSKKNLKSTAPRAYPRKKA</sequence>
<dbReference type="RefSeq" id="WP_058387445.1">
    <property type="nucleotide sequence ID" value="NZ_LNXW01000013.1"/>
</dbReference>
<dbReference type="AlphaFoldDB" id="A0A0W0S644"/>
<dbReference type="PROSITE" id="PS50112">
    <property type="entry name" value="PAS"/>
    <property type="match status" value="1"/>
</dbReference>
<dbReference type="SMART" id="SM00086">
    <property type="entry name" value="PAC"/>
    <property type="match status" value="1"/>
</dbReference>
<dbReference type="SMART" id="SM00065">
    <property type="entry name" value="GAF"/>
    <property type="match status" value="1"/>
</dbReference>
<reference evidence="6 7" key="1">
    <citation type="submission" date="2015-11" db="EMBL/GenBank/DDBJ databases">
        <title>Genomic analysis of 38 Legionella species identifies large and diverse effector repertoires.</title>
        <authorList>
            <person name="Burstein D."/>
            <person name="Amaro F."/>
            <person name="Zusman T."/>
            <person name="Lifshitz Z."/>
            <person name="Cohen O."/>
            <person name="Gilbert J.A."/>
            <person name="Pupko T."/>
            <person name="Shuman H.A."/>
            <person name="Segal G."/>
        </authorList>
    </citation>
    <scope>NUCLEOTIDE SEQUENCE [LARGE SCALE GENOMIC DNA]</scope>
    <source>
        <strain evidence="6 7">ORW</strain>
    </source>
</reference>
<dbReference type="Pfam" id="PF08447">
    <property type="entry name" value="PAS_3"/>
    <property type="match status" value="1"/>
</dbReference>
<dbReference type="InterPro" id="IPR043128">
    <property type="entry name" value="Rev_trsase/Diguanyl_cyclase"/>
</dbReference>
<dbReference type="PATRIC" id="fig|28084.5.peg.857"/>
<dbReference type="PANTHER" id="PTHR44757">
    <property type="entry name" value="DIGUANYLATE CYCLASE DGCP"/>
    <property type="match status" value="1"/>
</dbReference>
<feature type="domain" description="PAS" evidence="2">
    <location>
        <begin position="38"/>
        <end position="111"/>
    </location>
</feature>
<accession>A0A0W0S644</accession>
<dbReference type="Proteomes" id="UP000054921">
    <property type="component" value="Unassembled WGS sequence"/>
</dbReference>
<dbReference type="InterPro" id="IPR052155">
    <property type="entry name" value="Biofilm_reg_signaling"/>
</dbReference>
<dbReference type="InterPro" id="IPR035919">
    <property type="entry name" value="EAL_sf"/>
</dbReference>
<dbReference type="InterPro" id="IPR013655">
    <property type="entry name" value="PAS_fold_3"/>
</dbReference>
<dbReference type="Gene3D" id="3.20.20.450">
    <property type="entry name" value="EAL domain"/>
    <property type="match status" value="1"/>
</dbReference>
<dbReference type="NCBIfam" id="TIGR00254">
    <property type="entry name" value="GGDEF"/>
    <property type="match status" value="1"/>
</dbReference>
<dbReference type="STRING" id="28084.Lche_0798"/>
<dbReference type="InterPro" id="IPR029016">
    <property type="entry name" value="GAF-like_dom_sf"/>
</dbReference>
<dbReference type="InterPro" id="IPR000160">
    <property type="entry name" value="GGDEF_dom"/>
</dbReference>
<comment type="caution">
    <text evidence="6">The sequence shown here is derived from an EMBL/GenBank/DDBJ whole genome shotgun (WGS) entry which is preliminary data.</text>
</comment>
<evidence type="ECO:0000259" key="4">
    <source>
        <dbReference type="PROSITE" id="PS50883"/>
    </source>
</evidence>
<dbReference type="Pfam" id="PF00563">
    <property type="entry name" value="EAL"/>
    <property type="match status" value="1"/>
</dbReference>
<dbReference type="Gene3D" id="3.30.450.20">
    <property type="entry name" value="PAS domain"/>
    <property type="match status" value="1"/>
</dbReference>
<dbReference type="SUPFAM" id="SSF55785">
    <property type="entry name" value="PYP-like sensor domain (PAS domain)"/>
    <property type="match status" value="1"/>
</dbReference>
<gene>
    <name evidence="6" type="ORF">Lche_0798</name>
</gene>
<dbReference type="Pfam" id="PF00990">
    <property type="entry name" value="GGDEF"/>
    <property type="match status" value="1"/>
</dbReference>
<feature type="domain" description="PAC" evidence="3">
    <location>
        <begin position="115"/>
        <end position="167"/>
    </location>
</feature>
<dbReference type="InterPro" id="IPR001610">
    <property type="entry name" value="PAC"/>
</dbReference>
<dbReference type="InterPro" id="IPR001633">
    <property type="entry name" value="EAL_dom"/>
</dbReference>
<dbReference type="InterPro" id="IPR003018">
    <property type="entry name" value="GAF"/>
</dbReference>
<dbReference type="SUPFAM" id="SSF55781">
    <property type="entry name" value="GAF domain-like"/>
    <property type="match status" value="1"/>
</dbReference>
<dbReference type="SMART" id="SM00267">
    <property type="entry name" value="GGDEF"/>
    <property type="match status" value="1"/>
</dbReference>
<evidence type="ECO:0000259" key="5">
    <source>
        <dbReference type="PROSITE" id="PS50887"/>
    </source>
</evidence>
<dbReference type="Pfam" id="PF13185">
    <property type="entry name" value="GAF_2"/>
    <property type="match status" value="1"/>
</dbReference>
<dbReference type="NCBIfam" id="TIGR00229">
    <property type="entry name" value="sensory_box"/>
    <property type="match status" value="1"/>
</dbReference>